<dbReference type="PROSITE" id="PS50885">
    <property type="entry name" value="HAMP"/>
    <property type="match status" value="1"/>
</dbReference>
<dbReference type="InterPro" id="IPR005467">
    <property type="entry name" value="His_kinase_dom"/>
</dbReference>
<keyword evidence="4" id="KW-0597">Phosphoprotein</keyword>
<keyword evidence="8 12" id="KW-1133">Transmembrane helix</keyword>
<evidence type="ECO:0000256" key="9">
    <source>
        <dbReference type="ARBA" id="ARBA00023012"/>
    </source>
</evidence>
<dbReference type="PANTHER" id="PTHR45436:SF5">
    <property type="entry name" value="SENSOR HISTIDINE KINASE TRCS"/>
    <property type="match status" value="1"/>
</dbReference>
<dbReference type="CDD" id="cd06225">
    <property type="entry name" value="HAMP"/>
    <property type="match status" value="1"/>
</dbReference>
<evidence type="ECO:0000256" key="6">
    <source>
        <dbReference type="ARBA" id="ARBA00022692"/>
    </source>
</evidence>
<proteinExistence type="predicted"/>
<feature type="compositionally biased region" description="Polar residues" evidence="11">
    <location>
        <begin position="477"/>
        <end position="489"/>
    </location>
</feature>
<dbReference type="InterPro" id="IPR004358">
    <property type="entry name" value="Sig_transdc_His_kin-like_C"/>
</dbReference>
<dbReference type="RefSeq" id="WP_280762222.1">
    <property type="nucleotide sequence ID" value="NZ_JARXVC010000012.1"/>
</dbReference>
<feature type="region of interest" description="Disordered" evidence="11">
    <location>
        <begin position="477"/>
        <end position="499"/>
    </location>
</feature>
<evidence type="ECO:0000256" key="1">
    <source>
        <dbReference type="ARBA" id="ARBA00000085"/>
    </source>
</evidence>
<dbReference type="Gene3D" id="6.10.340.10">
    <property type="match status" value="1"/>
</dbReference>
<keyword evidence="7 15" id="KW-0418">Kinase</keyword>
<dbReference type="Pfam" id="PF00512">
    <property type="entry name" value="HisKA"/>
    <property type="match status" value="1"/>
</dbReference>
<organism evidence="15 16">
    <name type="scientific">Prescottella agglutinans</name>
    <dbReference type="NCBI Taxonomy" id="1644129"/>
    <lineage>
        <taxon>Bacteria</taxon>
        <taxon>Bacillati</taxon>
        <taxon>Actinomycetota</taxon>
        <taxon>Actinomycetes</taxon>
        <taxon>Mycobacteriales</taxon>
        <taxon>Nocardiaceae</taxon>
        <taxon>Prescottella</taxon>
    </lineage>
</organism>
<evidence type="ECO:0000256" key="8">
    <source>
        <dbReference type="ARBA" id="ARBA00022989"/>
    </source>
</evidence>
<dbReference type="InterPro" id="IPR036890">
    <property type="entry name" value="HATPase_C_sf"/>
</dbReference>
<dbReference type="GO" id="GO:0004673">
    <property type="term" value="F:protein histidine kinase activity"/>
    <property type="evidence" value="ECO:0007669"/>
    <property type="project" value="UniProtKB-EC"/>
</dbReference>
<evidence type="ECO:0000259" key="13">
    <source>
        <dbReference type="PROSITE" id="PS50109"/>
    </source>
</evidence>
<dbReference type="EMBL" id="JARXVC010000012">
    <property type="protein sequence ID" value="MDH6282936.1"/>
    <property type="molecule type" value="Genomic_DNA"/>
</dbReference>
<keyword evidence="5 15" id="KW-0808">Transferase</keyword>
<dbReference type="SMART" id="SM00387">
    <property type="entry name" value="HATPase_c"/>
    <property type="match status" value="1"/>
</dbReference>
<reference evidence="15 16" key="1">
    <citation type="submission" date="2023-04" db="EMBL/GenBank/DDBJ databases">
        <title>Forest soil microbial communities from Buena Vista Peninsula, Colon Province, Panama.</title>
        <authorList>
            <person name="Bouskill N."/>
        </authorList>
    </citation>
    <scope>NUCLEOTIDE SEQUENCE [LARGE SCALE GENOMIC DNA]</scope>
    <source>
        <strain evidence="15 16">CFH S0262</strain>
    </source>
</reference>
<evidence type="ECO:0000256" key="3">
    <source>
        <dbReference type="ARBA" id="ARBA00012438"/>
    </source>
</evidence>
<dbReference type="InterPro" id="IPR003594">
    <property type="entry name" value="HATPase_dom"/>
</dbReference>
<dbReference type="Pfam" id="PF00672">
    <property type="entry name" value="HAMP"/>
    <property type="match status" value="1"/>
</dbReference>
<dbReference type="SUPFAM" id="SSF55874">
    <property type="entry name" value="ATPase domain of HSP90 chaperone/DNA topoisomerase II/histidine kinase"/>
    <property type="match status" value="1"/>
</dbReference>
<name>A0ABT6MGK9_9NOCA</name>
<evidence type="ECO:0000256" key="12">
    <source>
        <dbReference type="SAM" id="Phobius"/>
    </source>
</evidence>
<keyword evidence="6 12" id="KW-0812">Transmembrane</keyword>
<dbReference type="SUPFAM" id="SSF47384">
    <property type="entry name" value="Homodimeric domain of signal transducing histidine kinase"/>
    <property type="match status" value="1"/>
</dbReference>
<dbReference type="Gene3D" id="1.10.287.130">
    <property type="match status" value="1"/>
</dbReference>
<evidence type="ECO:0000256" key="2">
    <source>
        <dbReference type="ARBA" id="ARBA00004236"/>
    </source>
</evidence>
<evidence type="ECO:0000313" key="16">
    <source>
        <dbReference type="Proteomes" id="UP001160334"/>
    </source>
</evidence>
<keyword evidence="10 12" id="KW-0472">Membrane</keyword>
<dbReference type="PRINTS" id="PR00344">
    <property type="entry name" value="BCTRLSENSOR"/>
</dbReference>
<dbReference type="PANTHER" id="PTHR45436">
    <property type="entry name" value="SENSOR HISTIDINE KINASE YKOH"/>
    <property type="match status" value="1"/>
</dbReference>
<evidence type="ECO:0000256" key="10">
    <source>
        <dbReference type="ARBA" id="ARBA00023136"/>
    </source>
</evidence>
<dbReference type="Pfam" id="PF02518">
    <property type="entry name" value="HATPase_c"/>
    <property type="match status" value="1"/>
</dbReference>
<comment type="subcellular location">
    <subcellularLocation>
        <location evidence="2">Cell membrane</location>
    </subcellularLocation>
</comment>
<dbReference type="CDD" id="cd00082">
    <property type="entry name" value="HisKA"/>
    <property type="match status" value="1"/>
</dbReference>
<feature type="domain" description="HAMP" evidence="14">
    <location>
        <begin position="184"/>
        <end position="238"/>
    </location>
</feature>
<dbReference type="Proteomes" id="UP001160334">
    <property type="component" value="Unassembled WGS sequence"/>
</dbReference>
<evidence type="ECO:0000313" key="15">
    <source>
        <dbReference type="EMBL" id="MDH6282936.1"/>
    </source>
</evidence>
<dbReference type="SMART" id="SM00304">
    <property type="entry name" value="HAMP"/>
    <property type="match status" value="1"/>
</dbReference>
<dbReference type="InterPro" id="IPR003661">
    <property type="entry name" value="HisK_dim/P_dom"/>
</dbReference>
<protein>
    <recommendedName>
        <fullName evidence="3">histidine kinase</fullName>
        <ecNumber evidence="3">2.7.13.3</ecNumber>
    </recommendedName>
</protein>
<keyword evidence="16" id="KW-1185">Reference proteome</keyword>
<dbReference type="InterPro" id="IPR036097">
    <property type="entry name" value="HisK_dim/P_sf"/>
</dbReference>
<comment type="catalytic activity">
    <reaction evidence="1">
        <text>ATP + protein L-histidine = ADP + protein N-phospho-L-histidine.</text>
        <dbReference type="EC" id="2.7.13.3"/>
    </reaction>
</comment>
<dbReference type="PROSITE" id="PS50109">
    <property type="entry name" value="HIS_KIN"/>
    <property type="match status" value="1"/>
</dbReference>
<evidence type="ECO:0000256" key="5">
    <source>
        <dbReference type="ARBA" id="ARBA00022679"/>
    </source>
</evidence>
<keyword evidence="9" id="KW-0902">Two-component regulatory system</keyword>
<evidence type="ECO:0000256" key="4">
    <source>
        <dbReference type="ARBA" id="ARBA00022553"/>
    </source>
</evidence>
<dbReference type="Gene3D" id="3.30.565.10">
    <property type="entry name" value="Histidine kinase-like ATPase, C-terminal domain"/>
    <property type="match status" value="1"/>
</dbReference>
<dbReference type="CDD" id="cd00075">
    <property type="entry name" value="HATPase"/>
    <property type="match status" value="1"/>
</dbReference>
<feature type="transmembrane region" description="Helical" evidence="12">
    <location>
        <begin position="12"/>
        <end position="33"/>
    </location>
</feature>
<feature type="domain" description="Histidine kinase" evidence="13">
    <location>
        <begin position="246"/>
        <end position="481"/>
    </location>
</feature>
<gene>
    <name evidence="15" type="ORF">M2280_004179</name>
</gene>
<sequence length="499" mass="52452">MPLTRLPLRARLVAGFVASMLVVLTAAGAFVFWRVQDALDSRLDNDLTGQASDLQTAVQASPDPTAALDSLRGEGRNAQLLSPDGTVLAAGADQAGKPALLSREESEAATTAPLRTVQGNLFSAHRLRLQALPVTTPDGHTVVAVAAVELDQRDEALRELLAQLALANLAALAVASAVGYYLARAALVPVERYRARAQEITAGATGVRLDVPAGPDDEISRLGHTFNAMLDAQEQAALRQQQFIDDASHELRTPLTVLATEVELALRRPRTVPELETTLRRIAGDTARLVQLAEDLLALGAQGTSAPHACDVATREVLEAAARRARSQLPDGSSRSVHVVAPDHLLAHVDPVLIGRALGNLADNAVRHGGGAITLSAELLGTESGDAVVFAVHDDGPGMPPDFLPQAAQRFHRSEGARGGDGSGLGLALVDAIATAHQGQLRICANGAHHRQPATDPRWARIPCTHPADGTSVSLLLPASSTNTPTQATAARRDHRRPT</sequence>
<accession>A0ABT6MGK9</accession>
<dbReference type="InterPro" id="IPR050428">
    <property type="entry name" value="TCS_sensor_his_kinase"/>
</dbReference>
<dbReference type="SMART" id="SM00388">
    <property type="entry name" value="HisKA"/>
    <property type="match status" value="1"/>
</dbReference>
<dbReference type="EC" id="2.7.13.3" evidence="3"/>
<evidence type="ECO:0000256" key="11">
    <source>
        <dbReference type="SAM" id="MobiDB-lite"/>
    </source>
</evidence>
<comment type="caution">
    <text evidence="15">The sequence shown here is derived from an EMBL/GenBank/DDBJ whole genome shotgun (WGS) entry which is preliminary data.</text>
</comment>
<evidence type="ECO:0000256" key="7">
    <source>
        <dbReference type="ARBA" id="ARBA00022777"/>
    </source>
</evidence>
<evidence type="ECO:0000259" key="14">
    <source>
        <dbReference type="PROSITE" id="PS50885"/>
    </source>
</evidence>
<dbReference type="InterPro" id="IPR003660">
    <property type="entry name" value="HAMP_dom"/>
</dbReference>